<keyword evidence="9 11" id="KW-1208">Phospholipid metabolism</keyword>
<feature type="chain" id="PRO_5026394842" description="Phosphatidylserine decarboxylase beta chain" evidence="11">
    <location>
        <begin position="1"/>
        <end position="181"/>
    </location>
</feature>
<organism evidence="13 14">
    <name type="scientific">Pseudodesulfovibrio cashew</name>
    <dbReference type="NCBI Taxonomy" id="2678688"/>
    <lineage>
        <taxon>Bacteria</taxon>
        <taxon>Pseudomonadati</taxon>
        <taxon>Thermodesulfobacteriota</taxon>
        <taxon>Desulfovibrionia</taxon>
        <taxon>Desulfovibrionales</taxon>
        <taxon>Desulfovibrionaceae</taxon>
    </lineage>
</organism>
<feature type="active site" description="Schiff-base intermediate with substrate; via pyruvic acid" evidence="11">
    <location>
        <position position="182"/>
    </location>
</feature>
<dbReference type="EMBL" id="CP046400">
    <property type="protein sequence ID" value="QGY41451.1"/>
    <property type="molecule type" value="Genomic_DNA"/>
</dbReference>
<protein>
    <recommendedName>
        <fullName evidence="11">Phosphatidylserine decarboxylase proenzyme</fullName>
        <ecNumber evidence="11">4.1.1.65</ecNumber>
    </recommendedName>
    <component>
        <recommendedName>
            <fullName evidence="11">Phosphatidylserine decarboxylase alpha chain</fullName>
        </recommendedName>
    </component>
    <component>
        <recommendedName>
            <fullName evidence="11">Phosphatidylserine decarboxylase beta chain</fullName>
        </recommendedName>
    </component>
</protein>
<comment type="similarity">
    <text evidence="11">Belongs to the phosphatidylserine decarboxylase family. PSD-A subfamily.</text>
</comment>
<dbReference type="GO" id="GO:0006646">
    <property type="term" value="P:phosphatidylethanolamine biosynthetic process"/>
    <property type="evidence" value="ECO:0007669"/>
    <property type="project" value="UniProtKB-UniRule"/>
</dbReference>
<keyword evidence="12" id="KW-1133">Transmembrane helix</keyword>
<evidence type="ECO:0000256" key="12">
    <source>
        <dbReference type="SAM" id="Phobius"/>
    </source>
</evidence>
<dbReference type="RefSeq" id="WP_158949741.1">
    <property type="nucleotide sequence ID" value="NZ_CP046400.1"/>
</dbReference>
<dbReference type="KEGG" id="psel:GM415_15450"/>
<dbReference type="GO" id="GO:0004609">
    <property type="term" value="F:phosphatidylserine decarboxylase activity"/>
    <property type="evidence" value="ECO:0007669"/>
    <property type="project" value="UniProtKB-UniRule"/>
</dbReference>
<evidence type="ECO:0000256" key="4">
    <source>
        <dbReference type="ARBA" id="ARBA00023098"/>
    </source>
</evidence>
<name>A0A6I6JGZ7_9BACT</name>
<keyword evidence="10 11" id="KW-0670">Pyruvate</keyword>
<evidence type="ECO:0000256" key="5">
    <source>
        <dbReference type="ARBA" id="ARBA00023136"/>
    </source>
</evidence>
<evidence type="ECO:0000256" key="10">
    <source>
        <dbReference type="ARBA" id="ARBA00023317"/>
    </source>
</evidence>
<comment type="subunit">
    <text evidence="11">Heterodimer of a large membrane-associated beta subunit and a small pyruvoyl-containing alpha subunit.</text>
</comment>
<dbReference type="UniPathway" id="UPA00558">
    <property type="reaction ID" value="UER00616"/>
</dbReference>
<dbReference type="GO" id="GO:0005886">
    <property type="term" value="C:plasma membrane"/>
    <property type="evidence" value="ECO:0007669"/>
    <property type="project" value="UniProtKB-SubCell"/>
</dbReference>
<keyword evidence="1 11" id="KW-1003">Cell membrane</keyword>
<dbReference type="InterPro" id="IPR033175">
    <property type="entry name" value="PSD-A"/>
</dbReference>
<feature type="transmembrane region" description="Helical" evidence="12">
    <location>
        <begin position="20"/>
        <end position="44"/>
    </location>
</feature>
<proteinExistence type="inferred from homology"/>
<dbReference type="Proteomes" id="UP000428328">
    <property type="component" value="Chromosome"/>
</dbReference>
<sequence length="218" mass="23778">MRSPSISISPEGFPCIGLTGLSALILAVLGWAIPACVALLLCWFSVGFFRDPERVVPQASGLAVSPADGKVIRMATKSDPMTGEERLCVSIFMNLIQVHVNRTPVAGTVKTIKYWPGKFFNASLDKASTDNERCGYLIVDENESSWSMIQIAGLIARRIVCRTVEGDSLERGQRYGLIRFGSCVELYLPQSYRPAVHVGEYVLGGQSVIAERKGNPPI</sequence>
<comment type="pathway">
    <text evidence="11">Phospholipid metabolism; phosphatidylethanolamine biosynthesis; phosphatidylethanolamine from CDP-diacylglycerol: step 2/2.</text>
</comment>
<comment type="function">
    <text evidence="11">Catalyzes the formation of phosphatidylethanolamine (PtdEtn) from phosphatidylserine (PtdSer).</text>
</comment>
<keyword evidence="5 11" id="KW-0472">Membrane</keyword>
<evidence type="ECO:0000256" key="11">
    <source>
        <dbReference type="HAMAP-Rule" id="MF_00664"/>
    </source>
</evidence>
<keyword evidence="8 11" id="KW-0456">Lyase</keyword>
<feature type="chain" id="PRO_5026394843" description="Phosphatidylserine decarboxylase alpha chain" evidence="11">
    <location>
        <begin position="182"/>
        <end position="218"/>
    </location>
</feature>
<keyword evidence="3 11" id="KW-0210">Decarboxylase</keyword>
<evidence type="ECO:0000256" key="7">
    <source>
        <dbReference type="ARBA" id="ARBA00023209"/>
    </source>
</evidence>
<evidence type="ECO:0000313" key="13">
    <source>
        <dbReference type="EMBL" id="QGY41451.1"/>
    </source>
</evidence>
<comment type="subcellular location">
    <subcellularLocation>
        <location evidence="11">Cell membrane</location>
        <topology evidence="11">Peripheral membrane protein</topology>
    </subcellularLocation>
</comment>
<dbReference type="AlphaFoldDB" id="A0A6I6JGZ7"/>
<dbReference type="Pfam" id="PF02666">
    <property type="entry name" value="PS_Dcarbxylase"/>
    <property type="match status" value="1"/>
</dbReference>
<evidence type="ECO:0000256" key="8">
    <source>
        <dbReference type="ARBA" id="ARBA00023239"/>
    </source>
</evidence>
<gene>
    <name evidence="11" type="primary">psd</name>
    <name evidence="13" type="ORF">GM415_15450</name>
</gene>
<keyword evidence="6 11" id="KW-0865">Zymogen</keyword>
<evidence type="ECO:0000256" key="9">
    <source>
        <dbReference type="ARBA" id="ARBA00023264"/>
    </source>
</evidence>
<evidence type="ECO:0000256" key="6">
    <source>
        <dbReference type="ARBA" id="ARBA00023145"/>
    </source>
</evidence>
<dbReference type="PANTHER" id="PTHR35809">
    <property type="entry name" value="ARCHAETIDYLSERINE DECARBOXYLASE PROENZYME-RELATED"/>
    <property type="match status" value="1"/>
</dbReference>
<comment type="cofactor">
    <cofactor evidence="11">
        <name>pyruvate</name>
        <dbReference type="ChEBI" id="CHEBI:15361"/>
    </cofactor>
    <text evidence="11">Binds 1 pyruvoyl group covalently per subunit.</text>
</comment>
<feature type="site" description="Cleavage (non-hydrolytic); by autocatalysis" evidence="11">
    <location>
        <begin position="181"/>
        <end position="182"/>
    </location>
</feature>
<keyword evidence="7 11" id="KW-0594">Phospholipid biosynthesis</keyword>
<comment type="catalytic activity">
    <reaction evidence="11">
        <text>a 1,2-diacyl-sn-glycero-3-phospho-L-serine + H(+) = a 1,2-diacyl-sn-glycero-3-phosphoethanolamine + CO2</text>
        <dbReference type="Rhea" id="RHEA:20828"/>
        <dbReference type="ChEBI" id="CHEBI:15378"/>
        <dbReference type="ChEBI" id="CHEBI:16526"/>
        <dbReference type="ChEBI" id="CHEBI:57262"/>
        <dbReference type="ChEBI" id="CHEBI:64612"/>
        <dbReference type="EC" id="4.1.1.65"/>
    </reaction>
</comment>
<dbReference type="PANTHER" id="PTHR35809:SF1">
    <property type="entry name" value="ARCHAETIDYLSERINE DECARBOXYLASE PROENZYME-RELATED"/>
    <property type="match status" value="1"/>
</dbReference>
<accession>A0A6I6JGZ7</accession>
<evidence type="ECO:0000256" key="1">
    <source>
        <dbReference type="ARBA" id="ARBA00022475"/>
    </source>
</evidence>
<keyword evidence="14" id="KW-1185">Reference proteome</keyword>
<comment type="PTM">
    <text evidence="11">Is synthesized initially as an inactive proenzyme. Formation of the active enzyme involves a self-maturation process in which the active site pyruvoyl group is generated from an internal serine residue via an autocatalytic post-translational modification. Two non-identical subunits are generated from the proenzyme in this reaction, and the pyruvate is formed at the N-terminus of the alpha chain, which is derived from the carboxyl end of the proenzyme. The post-translation cleavage follows an unusual pathway, termed non-hydrolytic serinolysis, in which the side chain hydroxyl group of the serine supplies its oxygen atom to form the C-terminus of the beta chain, while the remainder of the serine residue undergoes an oxidative deamination to produce ammonia and the pyruvoyl prosthetic group on the alpha chain.</text>
</comment>
<keyword evidence="4 11" id="KW-0443">Lipid metabolism</keyword>
<dbReference type="EC" id="4.1.1.65" evidence="11"/>
<dbReference type="NCBIfam" id="NF003678">
    <property type="entry name" value="PRK05305.1-2"/>
    <property type="match status" value="1"/>
</dbReference>
<evidence type="ECO:0000313" key="14">
    <source>
        <dbReference type="Proteomes" id="UP000428328"/>
    </source>
</evidence>
<keyword evidence="2 11" id="KW-0444">Lipid biosynthesis</keyword>
<dbReference type="HAMAP" id="MF_00664">
    <property type="entry name" value="PS_decarb_PSD_A"/>
    <property type="match status" value="1"/>
</dbReference>
<keyword evidence="12" id="KW-0812">Transmembrane</keyword>
<dbReference type="InterPro" id="IPR003817">
    <property type="entry name" value="PS_Dcarbxylase"/>
</dbReference>
<evidence type="ECO:0000256" key="2">
    <source>
        <dbReference type="ARBA" id="ARBA00022516"/>
    </source>
</evidence>
<feature type="modified residue" description="Pyruvic acid (Ser); by autocatalysis" evidence="11">
    <location>
        <position position="182"/>
    </location>
</feature>
<reference evidence="13 14" key="1">
    <citation type="submission" date="2019-11" db="EMBL/GenBank/DDBJ databases">
        <authorList>
            <person name="Zheng R.K."/>
            <person name="Sun C.M."/>
        </authorList>
    </citation>
    <scope>NUCLEOTIDE SEQUENCE [LARGE SCALE GENOMIC DNA]</scope>
    <source>
        <strain evidence="13 14">SRB007</strain>
    </source>
</reference>
<evidence type="ECO:0000256" key="3">
    <source>
        <dbReference type="ARBA" id="ARBA00022793"/>
    </source>
</evidence>